<evidence type="ECO:0000259" key="3">
    <source>
        <dbReference type="Pfam" id="PF03703"/>
    </source>
</evidence>
<dbReference type="Proteomes" id="UP000317238">
    <property type="component" value="Unassembled WGS sequence"/>
</dbReference>
<evidence type="ECO:0000256" key="1">
    <source>
        <dbReference type="SAM" id="MobiDB-lite"/>
    </source>
</evidence>
<evidence type="ECO:0000313" key="4">
    <source>
        <dbReference type="EMBL" id="TWT70351.1"/>
    </source>
</evidence>
<feature type="domain" description="YdbS-like PH" evidence="3">
    <location>
        <begin position="129"/>
        <end position="202"/>
    </location>
</feature>
<dbReference type="Pfam" id="PF03703">
    <property type="entry name" value="bPH_2"/>
    <property type="match status" value="1"/>
</dbReference>
<dbReference type="AlphaFoldDB" id="A0A5C5Y6Y0"/>
<feature type="compositionally biased region" description="Basic and acidic residues" evidence="1">
    <location>
        <begin position="39"/>
        <end position="55"/>
    </location>
</feature>
<gene>
    <name evidence="4" type="ORF">Pan14r_26560</name>
</gene>
<keyword evidence="2" id="KW-1133">Transmembrane helix</keyword>
<dbReference type="PANTHER" id="PTHR37938">
    <property type="entry name" value="BLL0215 PROTEIN"/>
    <property type="match status" value="1"/>
</dbReference>
<feature type="transmembrane region" description="Helical" evidence="2">
    <location>
        <begin position="80"/>
        <end position="99"/>
    </location>
</feature>
<dbReference type="InterPro" id="IPR005182">
    <property type="entry name" value="YdbS-like_PH"/>
</dbReference>
<keyword evidence="2" id="KW-0812">Transmembrane</keyword>
<dbReference type="PANTHER" id="PTHR37938:SF1">
    <property type="entry name" value="BLL0215 PROTEIN"/>
    <property type="match status" value="1"/>
</dbReference>
<keyword evidence="2" id="KW-0472">Membrane</keyword>
<proteinExistence type="predicted"/>
<evidence type="ECO:0000313" key="5">
    <source>
        <dbReference type="Proteomes" id="UP000317238"/>
    </source>
</evidence>
<evidence type="ECO:0000256" key="2">
    <source>
        <dbReference type="SAM" id="Phobius"/>
    </source>
</evidence>
<protein>
    <submittedName>
        <fullName evidence="4">Bacterial membrane flanked domain protein</fullName>
    </submittedName>
</protein>
<reference evidence="4 5" key="1">
    <citation type="submission" date="2019-02" db="EMBL/GenBank/DDBJ databases">
        <title>Deep-cultivation of Planctomycetes and their phenomic and genomic characterization uncovers novel biology.</title>
        <authorList>
            <person name="Wiegand S."/>
            <person name="Jogler M."/>
            <person name="Boedeker C."/>
            <person name="Pinto D."/>
            <person name="Vollmers J."/>
            <person name="Rivas-Marin E."/>
            <person name="Kohn T."/>
            <person name="Peeters S.H."/>
            <person name="Heuer A."/>
            <person name="Rast P."/>
            <person name="Oberbeckmann S."/>
            <person name="Bunk B."/>
            <person name="Jeske O."/>
            <person name="Meyerdierks A."/>
            <person name="Storesund J.E."/>
            <person name="Kallscheuer N."/>
            <person name="Luecker S."/>
            <person name="Lage O.M."/>
            <person name="Pohl T."/>
            <person name="Merkel B.J."/>
            <person name="Hornburger P."/>
            <person name="Mueller R.-W."/>
            <person name="Bruemmer F."/>
            <person name="Labrenz M."/>
            <person name="Spormann A.M."/>
            <person name="Op Den Camp H."/>
            <person name="Overmann J."/>
            <person name="Amann R."/>
            <person name="Jetten M.S.M."/>
            <person name="Mascher T."/>
            <person name="Medema M.H."/>
            <person name="Devos D.P."/>
            <person name="Kaster A.-K."/>
            <person name="Ovreas L."/>
            <person name="Rohde M."/>
            <person name="Galperin M.Y."/>
            <person name="Jogler C."/>
        </authorList>
    </citation>
    <scope>NUCLEOTIDE SEQUENCE [LARGE SCALE GENOMIC DNA]</scope>
    <source>
        <strain evidence="4 5">Pan14r</strain>
    </source>
</reference>
<keyword evidence="5" id="KW-1185">Reference proteome</keyword>
<sequence>MSDENRPDESPSPTAPEQASSAENAPPADPAPAAAASEPARHESPADKFRREVESKQGSLDDFENEEELWAGGYSAKAMIGSWFLLVVVTVALTIAAIMMPQLTFPIALGIIAVLWVIVGLWYASRRLGFHYQLTTQRFIHQIGILTRRTDRIEVIDIDDVSYSQGPVERALGVGTIVITSSDRTHPELKMIGIEKVQEVAGLIDDVRRKERRKRSLHIEAI</sequence>
<dbReference type="OrthoDB" id="269393at2"/>
<dbReference type="RefSeq" id="WP_145301534.1">
    <property type="nucleotide sequence ID" value="NZ_CP036319.1"/>
</dbReference>
<accession>A0A5C5Y6Y0</accession>
<organism evidence="4 5">
    <name type="scientific">Crateriforma conspicua</name>
    <dbReference type="NCBI Taxonomy" id="2527996"/>
    <lineage>
        <taxon>Bacteria</taxon>
        <taxon>Pseudomonadati</taxon>
        <taxon>Planctomycetota</taxon>
        <taxon>Planctomycetia</taxon>
        <taxon>Planctomycetales</taxon>
        <taxon>Planctomycetaceae</taxon>
        <taxon>Crateriforma</taxon>
    </lineage>
</organism>
<dbReference type="EMBL" id="SJPL01000001">
    <property type="protein sequence ID" value="TWT70351.1"/>
    <property type="molecule type" value="Genomic_DNA"/>
</dbReference>
<name>A0A5C5Y6Y0_9PLAN</name>
<comment type="caution">
    <text evidence="4">The sequence shown here is derived from an EMBL/GenBank/DDBJ whole genome shotgun (WGS) entry which is preliminary data.</text>
</comment>
<feature type="region of interest" description="Disordered" evidence="1">
    <location>
        <begin position="1"/>
        <end position="60"/>
    </location>
</feature>
<feature type="transmembrane region" description="Helical" evidence="2">
    <location>
        <begin position="105"/>
        <end position="124"/>
    </location>
</feature>
<feature type="compositionally biased region" description="Low complexity" evidence="1">
    <location>
        <begin position="19"/>
        <end position="38"/>
    </location>
</feature>